<comment type="subunit">
    <text evidence="5">Binds ribosomal protein uS19.</text>
</comment>
<keyword evidence="1 5" id="KW-0963">Cytoplasm</keyword>
<evidence type="ECO:0000256" key="4">
    <source>
        <dbReference type="ARBA" id="ARBA00023186"/>
    </source>
</evidence>
<dbReference type="Gene3D" id="2.30.30.240">
    <property type="entry name" value="PRC-barrel domain"/>
    <property type="match status" value="1"/>
</dbReference>
<dbReference type="Proteomes" id="UP000539372">
    <property type="component" value="Unassembled WGS sequence"/>
</dbReference>
<dbReference type="GO" id="GO:0042274">
    <property type="term" value="P:ribosomal small subunit biogenesis"/>
    <property type="evidence" value="ECO:0007669"/>
    <property type="project" value="UniProtKB-UniRule"/>
</dbReference>
<dbReference type="HAMAP" id="MF_00014">
    <property type="entry name" value="Ribosome_mat_RimM"/>
    <property type="match status" value="1"/>
</dbReference>
<evidence type="ECO:0000256" key="5">
    <source>
        <dbReference type="HAMAP-Rule" id="MF_00014"/>
    </source>
</evidence>
<dbReference type="Pfam" id="PF01782">
    <property type="entry name" value="RimM"/>
    <property type="match status" value="1"/>
</dbReference>
<dbReference type="InterPro" id="IPR036976">
    <property type="entry name" value="RimM_N_sf"/>
</dbReference>
<dbReference type="Pfam" id="PF24986">
    <property type="entry name" value="PRC_RimM"/>
    <property type="match status" value="1"/>
</dbReference>
<evidence type="ECO:0000256" key="2">
    <source>
        <dbReference type="ARBA" id="ARBA00022517"/>
    </source>
</evidence>
<dbReference type="InterPro" id="IPR011961">
    <property type="entry name" value="RimM"/>
</dbReference>
<comment type="similarity">
    <text evidence="5">Belongs to the RimM family.</text>
</comment>
<dbReference type="InterPro" id="IPR002676">
    <property type="entry name" value="RimM_N"/>
</dbReference>
<dbReference type="GO" id="GO:0043022">
    <property type="term" value="F:ribosome binding"/>
    <property type="evidence" value="ECO:0007669"/>
    <property type="project" value="InterPro"/>
</dbReference>
<keyword evidence="3 5" id="KW-0698">rRNA processing</keyword>
<dbReference type="GO" id="GO:0005737">
    <property type="term" value="C:cytoplasm"/>
    <property type="evidence" value="ECO:0007669"/>
    <property type="project" value="UniProtKB-SubCell"/>
</dbReference>
<organism evidence="8 9">
    <name type="scientific">Pacificispira spongiicola</name>
    <dbReference type="NCBI Taxonomy" id="2729598"/>
    <lineage>
        <taxon>Bacteria</taxon>
        <taxon>Pseudomonadati</taxon>
        <taxon>Pseudomonadota</taxon>
        <taxon>Alphaproteobacteria</taxon>
        <taxon>Rhodospirillales</taxon>
        <taxon>Rhodospirillaceae</taxon>
        <taxon>Pacificispira</taxon>
    </lineage>
</organism>
<comment type="subcellular location">
    <subcellularLocation>
        <location evidence="5">Cytoplasm</location>
    </subcellularLocation>
</comment>
<dbReference type="AlphaFoldDB" id="A0A7Y0DZK1"/>
<dbReference type="NCBIfam" id="TIGR02273">
    <property type="entry name" value="16S_RimM"/>
    <property type="match status" value="1"/>
</dbReference>
<accession>A0A7Y0DZK1</accession>
<keyword evidence="2 5" id="KW-0690">Ribosome biogenesis</keyword>
<evidence type="ECO:0000313" key="8">
    <source>
        <dbReference type="EMBL" id="NMM44507.1"/>
    </source>
</evidence>
<dbReference type="GO" id="GO:0005840">
    <property type="term" value="C:ribosome"/>
    <property type="evidence" value="ECO:0007669"/>
    <property type="project" value="InterPro"/>
</dbReference>
<sequence>MTVERLVVGVVTGAHGVRGMLRVKSFTADPADLTAYGPLTDASGQTEYGVTVKGEAKGQLLIQLKGCTDRNAADALRGTEFYLDRALLPETDEEEFYHADLIGLSAVTEDGMALGTVRAIFDFGSGDMLEVSDADGKVVLYPFTRDVVPSIDLAGGRLTVVPPVETEAEKGADQ</sequence>
<evidence type="ECO:0000313" key="9">
    <source>
        <dbReference type="Proteomes" id="UP000539372"/>
    </source>
</evidence>
<comment type="function">
    <text evidence="5">An accessory protein needed during the final step in the assembly of 30S ribosomal subunit, possibly for assembly of the head region. Essential for efficient processing of 16S rRNA. May be needed both before and after RbfA during the maturation of 16S rRNA. It has affinity for free ribosomal 30S subunits but not for 70S ribosomes.</text>
</comment>
<name>A0A7Y0DZK1_9PROT</name>
<dbReference type="GO" id="GO:0006364">
    <property type="term" value="P:rRNA processing"/>
    <property type="evidence" value="ECO:0007669"/>
    <property type="project" value="UniProtKB-UniRule"/>
</dbReference>
<gene>
    <name evidence="5 8" type="primary">rimM</name>
    <name evidence="8" type="ORF">HH303_08450</name>
</gene>
<evidence type="ECO:0000256" key="3">
    <source>
        <dbReference type="ARBA" id="ARBA00022552"/>
    </source>
</evidence>
<evidence type="ECO:0000259" key="7">
    <source>
        <dbReference type="Pfam" id="PF24986"/>
    </source>
</evidence>
<protein>
    <recommendedName>
        <fullName evidence="5">Ribosome maturation factor RimM</fullName>
    </recommendedName>
</protein>
<dbReference type="PANTHER" id="PTHR33692:SF1">
    <property type="entry name" value="RIBOSOME MATURATION FACTOR RIMM"/>
    <property type="match status" value="1"/>
</dbReference>
<dbReference type="EMBL" id="JABBNT010000002">
    <property type="protein sequence ID" value="NMM44507.1"/>
    <property type="molecule type" value="Genomic_DNA"/>
</dbReference>
<evidence type="ECO:0000256" key="1">
    <source>
        <dbReference type="ARBA" id="ARBA00022490"/>
    </source>
</evidence>
<keyword evidence="4 5" id="KW-0143">Chaperone</keyword>
<feature type="domain" description="RimM N-terminal" evidence="6">
    <location>
        <begin position="7"/>
        <end position="86"/>
    </location>
</feature>
<reference evidence="8 9" key="1">
    <citation type="submission" date="2020-04" db="EMBL/GenBank/DDBJ databases">
        <title>Rhodospirillaceae bacterium KN72 isolated from deep sea.</title>
        <authorList>
            <person name="Zhang D.-C."/>
        </authorList>
    </citation>
    <scope>NUCLEOTIDE SEQUENCE [LARGE SCALE GENOMIC DNA]</scope>
    <source>
        <strain evidence="8 9">KN72</strain>
    </source>
</reference>
<dbReference type="SUPFAM" id="SSF50447">
    <property type="entry name" value="Translation proteins"/>
    <property type="match status" value="1"/>
</dbReference>
<keyword evidence="9" id="KW-1185">Reference proteome</keyword>
<dbReference type="Gene3D" id="2.40.30.60">
    <property type="entry name" value="RimM"/>
    <property type="match status" value="1"/>
</dbReference>
<dbReference type="SUPFAM" id="SSF50346">
    <property type="entry name" value="PRC-barrel domain"/>
    <property type="match status" value="1"/>
</dbReference>
<comment type="caution">
    <text evidence="8">The sequence shown here is derived from an EMBL/GenBank/DDBJ whole genome shotgun (WGS) entry which is preliminary data.</text>
</comment>
<feature type="domain" description="Ribosome maturation factor RimM PRC barrel" evidence="7">
    <location>
        <begin position="99"/>
        <end position="165"/>
    </location>
</feature>
<comment type="domain">
    <text evidence="5">The PRC barrel domain binds ribosomal protein uS19.</text>
</comment>
<proteinExistence type="inferred from homology"/>
<evidence type="ECO:0000259" key="6">
    <source>
        <dbReference type="Pfam" id="PF01782"/>
    </source>
</evidence>
<dbReference type="PANTHER" id="PTHR33692">
    <property type="entry name" value="RIBOSOME MATURATION FACTOR RIMM"/>
    <property type="match status" value="1"/>
</dbReference>
<dbReference type="InterPro" id="IPR056792">
    <property type="entry name" value="PRC_RimM"/>
</dbReference>
<dbReference type="InterPro" id="IPR009000">
    <property type="entry name" value="Transl_B-barrel_sf"/>
</dbReference>
<dbReference type="InterPro" id="IPR011033">
    <property type="entry name" value="PRC_barrel-like_sf"/>
</dbReference>